<dbReference type="SUPFAM" id="SSF51695">
    <property type="entry name" value="PLC-like phosphodiesterases"/>
    <property type="match status" value="1"/>
</dbReference>
<feature type="non-terminal residue" evidence="2">
    <location>
        <position position="1"/>
    </location>
</feature>
<gene>
    <name evidence="2" type="ORF">METZ01_LOCUS34242</name>
</gene>
<dbReference type="InterPro" id="IPR017946">
    <property type="entry name" value="PLC-like_Pdiesterase_TIM-brl"/>
</dbReference>
<dbReference type="Gene3D" id="3.20.20.190">
    <property type="entry name" value="Phosphatidylinositol (PI) phosphodiesterase"/>
    <property type="match status" value="1"/>
</dbReference>
<dbReference type="PANTHER" id="PTHR46211:SF1">
    <property type="entry name" value="GLYCEROPHOSPHODIESTER PHOSPHODIESTERASE, CYTOPLASMIC"/>
    <property type="match status" value="1"/>
</dbReference>
<dbReference type="GO" id="GO:0008081">
    <property type="term" value="F:phosphoric diester hydrolase activity"/>
    <property type="evidence" value="ECO:0007669"/>
    <property type="project" value="InterPro"/>
</dbReference>
<accession>A0A381QRN8</accession>
<sequence length="244" mass="26458">VIVGRPDGRPLVVAHRGASVDRRENTVEAFEEAATQGADWVELDVRLSADGVLVVHHDAHFDDGRLVRETLADEVPDYVPNLAEAFEACGGMGVNVEVKNLPGDPDHDVSDQVCAAVAGLVAAYRPTDELLVSSFDISAVDRIRGTDPTLPTGWLVVERHGTDLVLDRVVAHGHGSVNPWDELVDESMVVAAHQRGLRMVVWTVDDPGRISQLADWGVDGIITNRPEVARRVIDGRFDGTWVDG</sequence>
<feature type="domain" description="GP-PDE" evidence="1">
    <location>
        <begin position="10"/>
        <end position="233"/>
    </location>
</feature>
<proteinExistence type="predicted"/>
<dbReference type="AlphaFoldDB" id="A0A381QRN8"/>
<dbReference type="InterPro" id="IPR030395">
    <property type="entry name" value="GP_PDE_dom"/>
</dbReference>
<dbReference type="Pfam" id="PF03009">
    <property type="entry name" value="GDPD"/>
    <property type="match status" value="1"/>
</dbReference>
<evidence type="ECO:0000259" key="1">
    <source>
        <dbReference type="PROSITE" id="PS51704"/>
    </source>
</evidence>
<reference evidence="2" key="1">
    <citation type="submission" date="2018-05" db="EMBL/GenBank/DDBJ databases">
        <authorList>
            <person name="Lanie J.A."/>
            <person name="Ng W.-L."/>
            <person name="Kazmierczak K.M."/>
            <person name="Andrzejewski T.M."/>
            <person name="Davidsen T.M."/>
            <person name="Wayne K.J."/>
            <person name="Tettelin H."/>
            <person name="Glass J.I."/>
            <person name="Rusch D."/>
            <person name="Podicherti R."/>
            <person name="Tsui H.-C.T."/>
            <person name="Winkler M.E."/>
        </authorList>
    </citation>
    <scope>NUCLEOTIDE SEQUENCE</scope>
</reference>
<organism evidence="2">
    <name type="scientific">marine metagenome</name>
    <dbReference type="NCBI Taxonomy" id="408172"/>
    <lineage>
        <taxon>unclassified sequences</taxon>
        <taxon>metagenomes</taxon>
        <taxon>ecological metagenomes</taxon>
    </lineage>
</organism>
<name>A0A381QRN8_9ZZZZ</name>
<dbReference type="PANTHER" id="PTHR46211">
    <property type="entry name" value="GLYCEROPHOSPHORYL DIESTER PHOSPHODIESTERASE"/>
    <property type="match status" value="1"/>
</dbReference>
<dbReference type="EMBL" id="UINC01001466">
    <property type="protein sequence ID" value="SUZ81388.1"/>
    <property type="molecule type" value="Genomic_DNA"/>
</dbReference>
<dbReference type="CDD" id="cd08556">
    <property type="entry name" value="GDPD"/>
    <property type="match status" value="1"/>
</dbReference>
<dbReference type="PROSITE" id="PS51704">
    <property type="entry name" value="GP_PDE"/>
    <property type="match status" value="1"/>
</dbReference>
<dbReference type="GO" id="GO:0006629">
    <property type="term" value="P:lipid metabolic process"/>
    <property type="evidence" value="ECO:0007669"/>
    <property type="project" value="InterPro"/>
</dbReference>
<evidence type="ECO:0000313" key="2">
    <source>
        <dbReference type="EMBL" id="SUZ81388.1"/>
    </source>
</evidence>
<protein>
    <recommendedName>
        <fullName evidence="1">GP-PDE domain-containing protein</fullName>
    </recommendedName>
</protein>